<dbReference type="AlphaFoldDB" id="A0A4R1K3Q6"/>
<dbReference type="RefSeq" id="WP_132874508.1">
    <property type="nucleotide sequence ID" value="NZ_JAJUHT010000015.1"/>
</dbReference>
<keyword evidence="2" id="KW-1185">Reference proteome</keyword>
<gene>
    <name evidence="1" type="ORF">C8D98_2531</name>
</gene>
<evidence type="ECO:0000313" key="1">
    <source>
        <dbReference type="EMBL" id="TCK58333.1"/>
    </source>
</evidence>
<proteinExistence type="predicted"/>
<sequence length="271" mass="30799">MADYIFLNPSPNLLKVAENVRNRGFDVKLVRNEQFPDISAETVHVFYNGTYKTFFQDEPGLGNSKRFMKMKKGFLSGFSVRAVSFELGSISRGLSAGDIVDLSLFRRQAIEDTYTSTQKISSASSFSAIAEDNGNAVIVTGYMEFVAGSEKLSMYDTDFDINQALGNDYIIFMEDGHRVELCRSGNRLVVIGNKNNDNLAFLSSKLHFLNKFSFKRVKELVISRNRMPWVMNSLDKRLILLNDFSYFNVSVKLSSEWFDKVGKQICADRQR</sequence>
<comment type="caution">
    <text evidence="1">The sequence shown here is derived from an EMBL/GenBank/DDBJ whole genome shotgun (WGS) entry which is preliminary data.</text>
</comment>
<protein>
    <submittedName>
        <fullName evidence="1">Uncharacterized protein</fullName>
    </submittedName>
</protein>
<name>A0A4R1K3Q6_9BACT</name>
<dbReference type="EMBL" id="SMGG01000007">
    <property type="protein sequence ID" value="TCK58333.1"/>
    <property type="molecule type" value="Genomic_DNA"/>
</dbReference>
<reference evidence="1 2" key="1">
    <citation type="submission" date="2019-03" db="EMBL/GenBank/DDBJ databases">
        <title>Genomic Encyclopedia of Type Strains, Phase IV (KMG-IV): sequencing the most valuable type-strain genomes for metagenomic binning, comparative biology and taxonomic classification.</title>
        <authorList>
            <person name="Goeker M."/>
        </authorList>
    </citation>
    <scope>NUCLEOTIDE SEQUENCE [LARGE SCALE GENOMIC DNA]</scope>
    <source>
        <strain evidence="1 2">DSM 24984</strain>
    </source>
</reference>
<organism evidence="1 2">
    <name type="scientific">Seleniivibrio woodruffii</name>
    <dbReference type="NCBI Taxonomy" id="1078050"/>
    <lineage>
        <taxon>Bacteria</taxon>
        <taxon>Pseudomonadati</taxon>
        <taxon>Deferribacterota</taxon>
        <taxon>Deferribacteres</taxon>
        <taxon>Deferribacterales</taxon>
        <taxon>Geovibrionaceae</taxon>
        <taxon>Seleniivibrio</taxon>
    </lineage>
</organism>
<dbReference type="OrthoDB" id="9784432at2"/>
<accession>A0A4R1K3Q6</accession>
<dbReference type="Proteomes" id="UP000294614">
    <property type="component" value="Unassembled WGS sequence"/>
</dbReference>
<evidence type="ECO:0000313" key="2">
    <source>
        <dbReference type="Proteomes" id="UP000294614"/>
    </source>
</evidence>